<dbReference type="AlphaFoldDB" id="A0A1M2VUC7"/>
<feature type="domain" description="Protein HGH1 N-terminal" evidence="2">
    <location>
        <begin position="45"/>
        <end position="284"/>
    </location>
</feature>
<dbReference type="Proteomes" id="UP000184267">
    <property type="component" value="Unassembled WGS sequence"/>
</dbReference>
<organism evidence="4 5">
    <name type="scientific">Trametes pubescens</name>
    <name type="common">White-rot fungus</name>
    <dbReference type="NCBI Taxonomy" id="154538"/>
    <lineage>
        <taxon>Eukaryota</taxon>
        <taxon>Fungi</taxon>
        <taxon>Dikarya</taxon>
        <taxon>Basidiomycota</taxon>
        <taxon>Agaricomycotina</taxon>
        <taxon>Agaricomycetes</taxon>
        <taxon>Polyporales</taxon>
        <taxon>Polyporaceae</taxon>
        <taxon>Trametes</taxon>
    </lineage>
</organism>
<protein>
    <submittedName>
        <fullName evidence="4">Protein HGH1-like protein</fullName>
    </submittedName>
</protein>
<dbReference type="OrthoDB" id="338814at2759"/>
<evidence type="ECO:0000259" key="2">
    <source>
        <dbReference type="Pfam" id="PF04063"/>
    </source>
</evidence>
<reference evidence="4 5" key="1">
    <citation type="submission" date="2016-10" db="EMBL/GenBank/DDBJ databases">
        <title>Genome sequence of the basidiomycete white-rot fungus Trametes pubescens.</title>
        <authorList>
            <person name="Makela M.R."/>
            <person name="Granchi Z."/>
            <person name="Peng M."/>
            <person name="De Vries R.P."/>
            <person name="Grigoriev I."/>
            <person name="Riley R."/>
            <person name="Hilden K."/>
        </authorList>
    </citation>
    <scope>NUCLEOTIDE SEQUENCE [LARGE SCALE GENOMIC DNA]</scope>
    <source>
        <strain evidence="4 5">FBCC735</strain>
    </source>
</reference>
<dbReference type="InterPro" id="IPR039717">
    <property type="entry name" value="Hgh1"/>
</dbReference>
<feature type="domain" description="Protein HGH1 C-terminal" evidence="3">
    <location>
        <begin position="290"/>
        <end position="341"/>
    </location>
</feature>
<comment type="caution">
    <text evidence="4">The sequence shown here is derived from an EMBL/GenBank/DDBJ whole genome shotgun (WGS) entry which is preliminary data.</text>
</comment>
<comment type="similarity">
    <text evidence="1">Belongs to the HGH1 family.</text>
</comment>
<dbReference type="EMBL" id="MNAD01000670">
    <property type="protein sequence ID" value="OJT11207.1"/>
    <property type="molecule type" value="Genomic_DNA"/>
</dbReference>
<sequence>MNRNAYISFQATAHDAFRALVNLTDNPLLVTTLSEPSFLKFLVSYILNPQAILADLASMLLSNLSATASVCVALLSIKVSLLPDPNSPIKWFPVDSRCGTCPAPVPYPSAEPKEVLALPLLIDAFVRAAPAVEIEDRAKRAYRGELHFLASVFANITTIPAGREFFLTPRPSDPFDESTDLEYPLVKLLAFTEHKDTIRRGGVASVIKNCAFHTPAHRALLVGEDEKATVPPSTVAAPGIDILPYVLLPLAGPEEFDLEDQELLPAALQFLPPDKKREVDPVIRLTHVETMLLLCTTRWGRDYLRTHGVYEVVRALHENEQVDKISEEVERLVNYIKRYEGLQTAKDGEELINAAKVEENSDDEDSKIEEV</sequence>
<dbReference type="InterPro" id="IPR007205">
    <property type="entry name" value="Protein_HGH1_N"/>
</dbReference>
<dbReference type="InterPro" id="IPR016024">
    <property type="entry name" value="ARM-type_fold"/>
</dbReference>
<name>A0A1M2VUC7_TRAPU</name>
<dbReference type="InterPro" id="IPR007206">
    <property type="entry name" value="Protein_HGH1_C"/>
</dbReference>
<evidence type="ECO:0000259" key="3">
    <source>
        <dbReference type="Pfam" id="PF04064"/>
    </source>
</evidence>
<accession>A0A1M2VUC7</accession>
<dbReference type="PANTHER" id="PTHR13387">
    <property type="entry name" value="PROTEIN HGH1 HOMOLOG"/>
    <property type="match status" value="1"/>
</dbReference>
<dbReference type="Pfam" id="PF04064">
    <property type="entry name" value="DUF384"/>
    <property type="match status" value="1"/>
</dbReference>
<dbReference type="STRING" id="154538.A0A1M2VUC7"/>
<evidence type="ECO:0000313" key="5">
    <source>
        <dbReference type="Proteomes" id="UP000184267"/>
    </source>
</evidence>
<keyword evidence="5" id="KW-1185">Reference proteome</keyword>
<evidence type="ECO:0000256" key="1">
    <source>
        <dbReference type="ARBA" id="ARBA00006712"/>
    </source>
</evidence>
<dbReference type="PANTHER" id="PTHR13387:SF9">
    <property type="entry name" value="PROTEIN HGH1 HOMOLOG"/>
    <property type="match status" value="1"/>
</dbReference>
<gene>
    <name evidence="4" type="ORF">TRAPUB_12251</name>
</gene>
<dbReference type="Pfam" id="PF04063">
    <property type="entry name" value="DUF383"/>
    <property type="match status" value="1"/>
</dbReference>
<evidence type="ECO:0000313" key="4">
    <source>
        <dbReference type="EMBL" id="OJT11207.1"/>
    </source>
</evidence>
<dbReference type="OMA" id="NCNFLAS"/>
<proteinExistence type="inferred from homology"/>
<dbReference type="SUPFAM" id="SSF48371">
    <property type="entry name" value="ARM repeat"/>
    <property type="match status" value="1"/>
</dbReference>